<accession>W9JVW1</accession>
<dbReference type="AlphaFoldDB" id="W9JVW1"/>
<dbReference type="VEuPathDB" id="FungiDB:FOZG_11953"/>
<evidence type="ECO:0000256" key="1">
    <source>
        <dbReference type="SAM" id="MobiDB-lite"/>
    </source>
</evidence>
<dbReference type="EMBL" id="JH717903">
    <property type="protein sequence ID" value="EWZ36212.1"/>
    <property type="molecule type" value="Genomic_DNA"/>
</dbReference>
<organism evidence="2">
    <name type="scientific">Fusarium oxysporum Fo47</name>
    <dbReference type="NCBI Taxonomy" id="660027"/>
    <lineage>
        <taxon>Eukaryota</taxon>
        <taxon>Fungi</taxon>
        <taxon>Dikarya</taxon>
        <taxon>Ascomycota</taxon>
        <taxon>Pezizomycotina</taxon>
        <taxon>Sordariomycetes</taxon>
        <taxon>Hypocreomycetidae</taxon>
        <taxon>Hypocreales</taxon>
        <taxon>Nectriaceae</taxon>
        <taxon>Fusarium</taxon>
        <taxon>Fusarium oxysporum species complex</taxon>
    </lineage>
</organism>
<dbReference type="HOGENOM" id="CLU_024992_0_0_1"/>
<feature type="compositionally biased region" description="Polar residues" evidence="1">
    <location>
        <begin position="30"/>
        <end position="44"/>
    </location>
</feature>
<protein>
    <submittedName>
        <fullName evidence="2">Uncharacterized protein</fullName>
    </submittedName>
</protein>
<gene>
    <name evidence="2" type="ORF">FOZG_11953</name>
</gene>
<sequence>MDIELEPRAATQAVTAPQARNDTAEPGPPQTDTDNDGTFSTKTPDQADVRGQGHSGEDVIDGNVLLNRLNDRILLYAIRDEVLSRLGYTREVADGNTINGSESRAMRFRFDGISEIAKLAWESGEQIRDAWPASRDVAGVRQYIIENLGDHSKIQTAWSSVSSSDLEHREIRYAAFEREWLGWRYTARNRRQNEPFDTVGILYAPLRSSNGKIV</sequence>
<reference evidence="2" key="1">
    <citation type="submission" date="2011-06" db="EMBL/GenBank/DDBJ databases">
        <title>The Genome Sequence of Fusarium oxysporum Fo47.</title>
        <authorList>
            <consortium name="The Broad Institute Genome Sequencing Platform"/>
            <person name="Ma L.-J."/>
            <person name="Gale L.R."/>
            <person name="Schwartz D.C."/>
            <person name="Zhou S."/>
            <person name="Corby-Kistler H."/>
            <person name="Young S.K."/>
            <person name="Zeng Q."/>
            <person name="Gargeya S."/>
            <person name="Fitzgerald M."/>
            <person name="Haas B."/>
            <person name="Abouelleil A."/>
            <person name="Alvarado L."/>
            <person name="Arachchi H.M."/>
            <person name="Berlin A."/>
            <person name="Brown A."/>
            <person name="Chapman S.B."/>
            <person name="Chen Z."/>
            <person name="Dunbar C."/>
            <person name="Freedman E."/>
            <person name="Gearin G."/>
            <person name="Gellesch M."/>
            <person name="Goldberg J."/>
            <person name="Griggs A."/>
            <person name="Gujja S."/>
            <person name="Heiman D."/>
            <person name="Howarth C."/>
            <person name="Larson L."/>
            <person name="Lui A."/>
            <person name="MacDonald P.J.P."/>
            <person name="Mehta T."/>
            <person name="Montmayeur A."/>
            <person name="Murphy C."/>
            <person name="Neiman D."/>
            <person name="Pearson M."/>
            <person name="Priest M."/>
            <person name="Roberts A."/>
            <person name="Saif S."/>
            <person name="Shea T."/>
            <person name="Shenoy N."/>
            <person name="Sisk P."/>
            <person name="Stolte C."/>
            <person name="Sykes S."/>
            <person name="Wortman J."/>
            <person name="Nusbaum C."/>
            <person name="Birren B."/>
        </authorList>
    </citation>
    <scope>NUCLEOTIDE SEQUENCE [LARGE SCALE GENOMIC DNA]</scope>
    <source>
        <strain evidence="2">Fo47</strain>
    </source>
</reference>
<feature type="region of interest" description="Disordered" evidence="1">
    <location>
        <begin position="1"/>
        <end position="57"/>
    </location>
</feature>
<reference evidence="2" key="2">
    <citation type="submission" date="2012-06" db="EMBL/GenBank/DDBJ databases">
        <title>Annotation of the Genome Sequence of Fusarium oxysporum Fo47.</title>
        <authorList>
            <consortium name="The Broad Institute Genomics Platform"/>
            <person name="Ma L.-J."/>
            <person name="Corby-Kistler H."/>
            <person name="Broz K."/>
            <person name="Gale L.R."/>
            <person name="Jonkers W."/>
            <person name="O'Donnell K."/>
            <person name="Ploetz R."/>
            <person name="Steinberg C."/>
            <person name="Schwartz D.C."/>
            <person name="VanEtten H."/>
            <person name="Zhou S."/>
            <person name="Young S.K."/>
            <person name="Zeng Q."/>
            <person name="Gargeya S."/>
            <person name="Fitzgerald M."/>
            <person name="Abouelleil A."/>
            <person name="Alvarado L."/>
            <person name="Chapman S.B."/>
            <person name="Gainer-Dewar J."/>
            <person name="Goldberg J."/>
            <person name="Griggs A."/>
            <person name="Gujja S."/>
            <person name="Hansen M."/>
            <person name="Howarth C."/>
            <person name="Imamovic A."/>
            <person name="Ireland A."/>
            <person name="Larimer J."/>
            <person name="McCowan C."/>
            <person name="Murphy C."/>
            <person name="Pearson M."/>
            <person name="Poon T.W."/>
            <person name="Priest M."/>
            <person name="Roberts A."/>
            <person name="Saif S."/>
            <person name="Shea T."/>
            <person name="Sykes S."/>
            <person name="Wortman J."/>
            <person name="Nusbaum C."/>
            <person name="Birren B."/>
        </authorList>
    </citation>
    <scope>NUCLEOTIDE SEQUENCE</scope>
    <source>
        <strain evidence="2">Fo47</strain>
    </source>
</reference>
<proteinExistence type="predicted"/>
<evidence type="ECO:0000313" key="2">
    <source>
        <dbReference type="EMBL" id="EWZ36212.1"/>
    </source>
</evidence>
<name>W9JVW1_FUSOX</name>
<dbReference type="Proteomes" id="UP000030766">
    <property type="component" value="Unassembled WGS sequence"/>
</dbReference>
<feature type="compositionally biased region" description="Polar residues" evidence="1">
    <location>
        <begin position="12"/>
        <end position="21"/>
    </location>
</feature>